<evidence type="ECO:0000313" key="5">
    <source>
        <dbReference type="Proteomes" id="UP000451233"/>
    </source>
</evidence>
<keyword evidence="5" id="KW-1185">Reference proteome</keyword>
<name>A0A7K1XT98_9SPHI</name>
<keyword evidence="2" id="KW-1133">Transmembrane helix</keyword>
<evidence type="ECO:0000259" key="3">
    <source>
        <dbReference type="Pfam" id="PF22570"/>
    </source>
</evidence>
<dbReference type="PANTHER" id="PTHR40763">
    <property type="entry name" value="MEMBRANE PROTEIN-RELATED"/>
    <property type="match status" value="1"/>
</dbReference>
<protein>
    <recommendedName>
        <fullName evidence="3">LiaF transmembrane domain-containing protein</fullName>
    </recommendedName>
</protein>
<feature type="domain" description="LiaF transmembrane" evidence="3">
    <location>
        <begin position="15"/>
        <end position="108"/>
    </location>
</feature>
<reference evidence="4 5" key="1">
    <citation type="submission" date="2019-11" db="EMBL/GenBank/DDBJ databases">
        <title>Pedobacter sp. HMF7056 Genome sequencing and assembly.</title>
        <authorList>
            <person name="Kang H."/>
            <person name="Kim H."/>
            <person name="Joh K."/>
        </authorList>
    </citation>
    <scope>NUCLEOTIDE SEQUENCE [LARGE SCALE GENOMIC DNA]</scope>
    <source>
        <strain evidence="4 5">HMF7056</strain>
    </source>
</reference>
<feature type="transmembrane region" description="Helical" evidence="2">
    <location>
        <begin position="65"/>
        <end position="82"/>
    </location>
</feature>
<dbReference type="InterPro" id="IPR054331">
    <property type="entry name" value="LiaF_TM"/>
</dbReference>
<feature type="transmembrane region" description="Helical" evidence="2">
    <location>
        <begin position="35"/>
        <end position="53"/>
    </location>
</feature>
<dbReference type="PANTHER" id="PTHR40763:SF5">
    <property type="entry name" value="MEMBRANE PROTEIN"/>
    <property type="match status" value="1"/>
</dbReference>
<dbReference type="Proteomes" id="UP000451233">
    <property type="component" value="Unassembled WGS sequence"/>
</dbReference>
<keyword evidence="2" id="KW-0472">Membrane</keyword>
<dbReference type="AlphaFoldDB" id="A0A7K1XT98"/>
<dbReference type="RefSeq" id="WP_160905175.1">
    <property type="nucleotide sequence ID" value="NZ_WVHS01000001.1"/>
</dbReference>
<evidence type="ECO:0000313" key="4">
    <source>
        <dbReference type="EMBL" id="MXV14182.1"/>
    </source>
</evidence>
<organism evidence="4 5">
    <name type="scientific">Hufsiella ginkgonis</name>
    <dbReference type="NCBI Taxonomy" id="2695274"/>
    <lineage>
        <taxon>Bacteria</taxon>
        <taxon>Pseudomonadati</taxon>
        <taxon>Bacteroidota</taxon>
        <taxon>Sphingobacteriia</taxon>
        <taxon>Sphingobacteriales</taxon>
        <taxon>Sphingobacteriaceae</taxon>
        <taxon>Hufsiella</taxon>
    </lineage>
</organism>
<evidence type="ECO:0000256" key="1">
    <source>
        <dbReference type="SAM" id="MobiDB-lite"/>
    </source>
</evidence>
<keyword evidence="2" id="KW-0812">Transmembrane</keyword>
<comment type="caution">
    <text evidence="4">The sequence shown here is derived from an EMBL/GenBank/DDBJ whole genome shotgun (WGS) entry which is preliminary data.</text>
</comment>
<gene>
    <name evidence="4" type="ORF">GS398_02645</name>
</gene>
<feature type="region of interest" description="Disordered" evidence="1">
    <location>
        <begin position="122"/>
        <end position="143"/>
    </location>
</feature>
<evidence type="ECO:0000256" key="2">
    <source>
        <dbReference type="SAM" id="Phobius"/>
    </source>
</evidence>
<dbReference type="EMBL" id="WVHS01000001">
    <property type="protein sequence ID" value="MXV14182.1"/>
    <property type="molecule type" value="Genomic_DNA"/>
</dbReference>
<proteinExistence type="predicted"/>
<sequence>MTNIQHKNSRSGKMFAGLILIIWGSVYMLRQVGVLLPGWVLSWGTFWIALGLYTGSKSQFRKPAPIIMIAVGCLLVLNRMVPNMDLDNLIFPVILITAGGFLIMGRNKEGWKHQFKKSPVDWDTQAPAPGAQPGDSGQDTEHFGSSEYGNSFSAFGKQKGAFSTEDYIDTVSVFGAVKKNMVSKNFKGGEIVNFMGGAEINLIQADFQGRIELDVTQVFGGCKIIVPPHWQIHSEMAAIFGGVEDKRPLHPDSAISDKVLVIKGTSIFGGIDIRSF</sequence>
<accession>A0A7K1XT98</accession>
<dbReference type="Pfam" id="PF22570">
    <property type="entry name" value="LiaF-TM"/>
    <property type="match status" value="1"/>
</dbReference>
<feature type="transmembrane region" description="Helical" evidence="2">
    <location>
        <begin position="88"/>
        <end position="105"/>
    </location>
</feature>